<name>A0A7T2GJ46_9SPHN</name>
<protein>
    <submittedName>
        <fullName evidence="1">OsmC family protein</fullName>
    </submittedName>
</protein>
<dbReference type="PANTHER" id="PTHR42830">
    <property type="entry name" value="OSMOTICALLY INDUCIBLE FAMILY PROTEIN"/>
    <property type="match status" value="1"/>
</dbReference>
<accession>A0A7T2GJ46</accession>
<dbReference type="InterPro" id="IPR052707">
    <property type="entry name" value="OsmC_Ohr_Peroxiredoxin"/>
</dbReference>
<dbReference type="Gene3D" id="3.30.300.20">
    <property type="match status" value="1"/>
</dbReference>
<dbReference type="EMBL" id="CP065592">
    <property type="protein sequence ID" value="QPQ54823.1"/>
    <property type="molecule type" value="Genomic_DNA"/>
</dbReference>
<sequence>MGRHIAVVEWSLGDGNFAHGRYSRAHAWHFDGGAEVRGSSSPSVVPLPWSDPAGVDPEEALIASASACHMLWFLHIACDAGFVVTRYRDEAEGTMAKGADGKIAITRIALRPDIAFEGTAPSADDLHDMHHRAHDACFIANSLKSEIVVESAG</sequence>
<dbReference type="InterPro" id="IPR015946">
    <property type="entry name" value="KH_dom-like_a/b"/>
</dbReference>
<gene>
    <name evidence="1" type="ORF">IC614_10930</name>
</gene>
<keyword evidence="2" id="KW-1185">Reference proteome</keyword>
<dbReference type="Pfam" id="PF02566">
    <property type="entry name" value="OsmC"/>
    <property type="match status" value="1"/>
</dbReference>
<proteinExistence type="predicted"/>
<dbReference type="InterPro" id="IPR036102">
    <property type="entry name" value="OsmC/Ohrsf"/>
</dbReference>
<evidence type="ECO:0000313" key="2">
    <source>
        <dbReference type="Proteomes" id="UP000594873"/>
    </source>
</evidence>
<evidence type="ECO:0000313" key="1">
    <source>
        <dbReference type="EMBL" id="QPQ54823.1"/>
    </source>
</evidence>
<dbReference type="AlphaFoldDB" id="A0A7T2GJ46"/>
<dbReference type="RefSeq" id="WP_200971484.1">
    <property type="nucleotide sequence ID" value="NZ_CP065592.1"/>
</dbReference>
<organism evidence="1 2">
    <name type="scientific">Allosphingosinicella flava</name>
    <dbReference type="NCBI Taxonomy" id="2771430"/>
    <lineage>
        <taxon>Bacteria</taxon>
        <taxon>Pseudomonadati</taxon>
        <taxon>Pseudomonadota</taxon>
        <taxon>Alphaproteobacteria</taxon>
        <taxon>Sphingomonadales</taxon>
        <taxon>Sphingomonadaceae</taxon>
        <taxon>Allosphingosinicella</taxon>
    </lineage>
</organism>
<dbReference type="InterPro" id="IPR003718">
    <property type="entry name" value="OsmC/Ohr_fam"/>
</dbReference>
<dbReference type="SUPFAM" id="SSF82784">
    <property type="entry name" value="OsmC-like"/>
    <property type="match status" value="1"/>
</dbReference>
<dbReference type="KEGG" id="sflv:IC614_10930"/>
<dbReference type="Proteomes" id="UP000594873">
    <property type="component" value="Chromosome"/>
</dbReference>
<reference evidence="1 2" key="1">
    <citation type="submission" date="2020-11" db="EMBL/GenBank/DDBJ databases">
        <title>Genome seq and assembly of Sphingosinicella sp.</title>
        <authorList>
            <person name="Chhetri G."/>
        </authorList>
    </citation>
    <scope>NUCLEOTIDE SEQUENCE [LARGE SCALE GENOMIC DNA]</scope>
    <source>
        <strain evidence="1 2">UDD2</strain>
    </source>
</reference>
<dbReference type="PANTHER" id="PTHR42830:SF2">
    <property type="entry name" value="OSMC_OHR FAMILY PROTEIN"/>
    <property type="match status" value="1"/>
</dbReference>